<sequence length="290" mass="32359">MPFFRLSDVSLHFHEEGSGVPILCVHPPCLSSRLFTYIRTELSGSHRIITMDMRGHGRSEPGNAPLALPLIAEDMRRLLDKCEVREAYVCSYGAGSFPALTALISYPDRFRGGIIVSGTAAYTDIVNRSKLQAAYVSSVLQAKSAVAFQAAWSEADNRTAFHALNEEAKLGDAMRWKEYVAACLNGTLQRQLPQIRQQMLILYGSGDQAGRDYAQNLYKRLPNAEIYCVLRAQRQLLMKQPAKTAAVIRQWLDKQEEPSLADTYEERSALLQELAEQGIEPGGEYPHPII</sequence>
<proteinExistence type="predicted"/>
<name>A0ABY5SCT0_9BACL</name>
<dbReference type="InterPro" id="IPR050266">
    <property type="entry name" value="AB_hydrolase_sf"/>
</dbReference>
<gene>
    <name evidence="3" type="ORF">L1F29_08015</name>
</gene>
<organism evidence="3 4">
    <name type="scientific">Paenibacillus spongiae</name>
    <dbReference type="NCBI Taxonomy" id="2909671"/>
    <lineage>
        <taxon>Bacteria</taxon>
        <taxon>Bacillati</taxon>
        <taxon>Bacillota</taxon>
        <taxon>Bacilli</taxon>
        <taxon>Bacillales</taxon>
        <taxon>Paenibacillaceae</taxon>
        <taxon>Paenibacillus</taxon>
    </lineage>
</organism>
<dbReference type="Proteomes" id="UP001057877">
    <property type="component" value="Chromosome"/>
</dbReference>
<dbReference type="RefSeq" id="WP_258387813.1">
    <property type="nucleotide sequence ID" value="NZ_CP091430.1"/>
</dbReference>
<keyword evidence="4" id="KW-1185">Reference proteome</keyword>
<dbReference type="EMBL" id="CP091430">
    <property type="protein sequence ID" value="UVI31751.1"/>
    <property type="molecule type" value="Genomic_DNA"/>
</dbReference>
<dbReference type="GO" id="GO:0016787">
    <property type="term" value="F:hydrolase activity"/>
    <property type="evidence" value="ECO:0007669"/>
    <property type="project" value="UniProtKB-KW"/>
</dbReference>
<evidence type="ECO:0000313" key="3">
    <source>
        <dbReference type="EMBL" id="UVI31751.1"/>
    </source>
</evidence>
<reference evidence="3" key="1">
    <citation type="submission" date="2022-01" db="EMBL/GenBank/DDBJ databases">
        <title>Paenibacillus spongiae sp. nov., isolated from marine sponge.</title>
        <authorList>
            <person name="Li Z."/>
            <person name="Zhang M."/>
        </authorList>
    </citation>
    <scope>NUCLEOTIDE SEQUENCE</scope>
    <source>
        <strain evidence="3">PHS-Z3</strain>
    </source>
</reference>
<evidence type="ECO:0000256" key="1">
    <source>
        <dbReference type="ARBA" id="ARBA00022801"/>
    </source>
</evidence>
<keyword evidence="1 3" id="KW-0378">Hydrolase</keyword>
<dbReference type="PANTHER" id="PTHR43798:SF31">
    <property type="entry name" value="AB HYDROLASE SUPERFAMILY PROTEIN YCLE"/>
    <property type="match status" value="1"/>
</dbReference>
<dbReference type="Pfam" id="PF00561">
    <property type="entry name" value="Abhydrolase_1"/>
    <property type="match status" value="1"/>
</dbReference>
<dbReference type="Gene3D" id="3.40.50.1820">
    <property type="entry name" value="alpha/beta hydrolase"/>
    <property type="match status" value="1"/>
</dbReference>
<evidence type="ECO:0000259" key="2">
    <source>
        <dbReference type="Pfam" id="PF00561"/>
    </source>
</evidence>
<feature type="domain" description="AB hydrolase-1" evidence="2">
    <location>
        <begin position="21"/>
        <end position="162"/>
    </location>
</feature>
<accession>A0ABY5SCT0</accession>
<dbReference type="PANTHER" id="PTHR43798">
    <property type="entry name" value="MONOACYLGLYCEROL LIPASE"/>
    <property type="match status" value="1"/>
</dbReference>
<dbReference type="SUPFAM" id="SSF53474">
    <property type="entry name" value="alpha/beta-Hydrolases"/>
    <property type="match status" value="1"/>
</dbReference>
<dbReference type="InterPro" id="IPR029058">
    <property type="entry name" value="AB_hydrolase_fold"/>
</dbReference>
<dbReference type="InterPro" id="IPR000073">
    <property type="entry name" value="AB_hydrolase_1"/>
</dbReference>
<protein>
    <submittedName>
        <fullName evidence="3">Alpha/beta hydrolase</fullName>
    </submittedName>
</protein>
<evidence type="ECO:0000313" key="4">
    <source>
        <dbReference type="Proteomes" id="UP001057877"/>
    </source>
</evidence>